<keyword evidence="3" id="KW-1003">Cell membrane</keyword>
<evidence type="ECO:0000256" key="6">
    <source>
        <dbReference type="ARBA" id="ARBA00022989"/>
    </source>
</evidence>
<keyword evidence="6 8" id="KW-1133">Transmembrane helix</keyword>
<name>A0ABV8ID70_9ACTN</name>
<keyword evidence="7 8" id="KW-0472">Membrane</keyword>
<dbReference type="Pfam" id="PF04093">
    <property type="entry name" value="MreD"/>
    <property type="match status" value="1"/>
</dbReference>
<dbReference type="RefSeq" id="WP_377290790.1">
    <property type="nucleotide sequence ID" value="NZ_JBHSBM010000025.1"/>
</dbReference>
<comment type="similarity">
    <text evidence="2">Belongs to the MreD family.</text>
</comment>
<feature type="transmembrane region" description="Helical" evidence="8">
    <location>
        <begin position="137"/>
        <end position="156"/>
    </location>
</feature>
<dbReference type="Proteomes" id="UP001595850">
    <property type="component" value="Unassembled WGS sequence"/>
</dbReference>
<keyword evidence="5" id="KW-0133">Cell shape</keyword>
<evidence type="ECO:0000256" key="2">
    <source>
        <dbReference type="ARBA" id="ARBA00007776"/>
    </source>
</evidence>
<proteinExistence type="inferred from homology"/>
<dbReference type="NCBIfam" id="TIGR03426">
    <property type="entry name" value="shape_MreD"/>
    <property type="match status" value="1"/>
</dbReference>
<keyword evidence="4 8" id="KW-0812">Transmembrane</keyword>
<dbReference type="InterPro" id="IPR007227">
    <property type="entry name" value="Cell_shape_determining_MreD"/>
</dbReference>
<evidence type="ECO:0000313" key="9">
    <source>
        <dbReference type="EMBL" id="MFC4061000.1"/>
    </source>
</evidence>
<protein>
    <submittedName>
        <fullName evidence="9">Rod shape-determining protein MreD</fullName>
    </submittedName>
</protein>
<evidence type="ECO:0000313" key="10">
    <source>
        <dbReference type="Proteomes" id="UP001595850"/>
    </source>
</evidence>
<dbReference type="EMBL" id="JBHSBM010000025">
    <property type="protein sequence ID" value="MFC4061000.1"/>
    <property type="molecule type" value="Genomic_DNA"/>
</dbReference>
<gene>
    <name evidence="9" type="primary">mreD</name>
    <name evidence="9" type="ORF">ACFOWE_22080</name>
</gene>
<evidence type="ECO:0000256" key="7">
    <source>
        <dbReference type="ARBA" id="ARBA00023136"/>
    </source>
</evidence>
<sequence>MNRDVLSVAALLLVMIVQVTFVNRLPLPGDAVPDLVMLGVVGYALARGARRGAVMGFAAGLLGDVVPPVAHEVGQYALVLCLIGFVAGRWAESRPEAGPAVAAGCAALGPVVAVVIGVVFGGAAAGVVVLAGSLPSVMLYNLLAAPLMVWMMTRVARGRERAVRRAGRLAGGRT</sequence>
<comment type="subcellular location">
    <subcellularLocation>
        <location evidence="1">Cell membrane</location>
        <topology evidence="1">Multi-pass membrane protein</topology>
    </subcellularLocation>
</comment>
<evidence type="ECO:0000256" key="3">
    <source>
        <dbReference type="ARBA" id="ARBA00022475"/>
    </source>
</evidence>
<evidence type="ECO:0000256" key="5">
    <source>
        <dbReference type="ARBA" id="ARBA00022960"/>
    </source>
</evidence>
<comment type="caution">
    <text evidence="9">The sequence shown here is derived from an EMBL/GenBank/DDBJ whole genome shotgun (WGS) entry which is preliminary data.</text>
</comment>
<organism evidence="9 10">
    <name type="scientific">Planomonospora corallina</name>
    <dbReference type="NCBI Taxonomy" id="1806052"/>
    <lineage>
        <taxon>Bacteria</taxon>
        <taxon>Bacillati</taxon>
        <taxon>Actinomycetota</taxon>
        <taxon>Actinomycetes</taxon>
        <taxon>Streptosporangiales</taxon>
        <taxon>Streptosporangiaceae</taxon>
        <taxon>Planomonospora</taxon>
    </lineage>
</organism>
<evidence type="ECO:0000256" key="8">
    <source>
        <dbReference type="SAM" id="Phobius"/>
    </source>
</evidence>
<feature type="transmembrane region" description="Helical" evidence="8">
    <location>
        <begin position="103"/>
        <end position="131"/>
    </location>
</feature>
<reference evidence="10" key="1">
    <citation type="journal article" date="2019" name="Int. J. Syst. Evol. Microbiol.">
        <title>The Global Catalogue of Microorganisms (GCM) 10K type strain sequencing project: providing services to taxonomists for standard genome sequencing and annotation.</title>
        <authorList>
            <consortium name="The Broad Institute Genomics Platform"/>
            <consortium name="The Broad Institute Genome Sequencing Center for Infectious Disease"/>
            <person name="Wu L."/>
            <person name="Ma J."/>
        </authorList>
    </citation>
    <scope>NUCLEOTIDE SEQUENCE [LARGE SCALE GENOMIC DNA]</scope>
    <source>
        <strain evidence="10">TBRC 4489</strain>
    </source>
</reference>
<keyword evidence="10" id="KW-1185">Reference proteome</keyword>
<feature type="transmembrane region" description="Helical" evidence="8">
    <location>
        <begin position="73"/>
        <end position="91"/>
    </location>
</feature>
<accession>A0ABV8ID70</accession>
<evidence type="ECO:0000256" key="4">
    <source>
        <dbReference type="ARBA" id="ARBA00022692"/>
    </source>
</evidence>
<evidence type="ECO:0000256" key="1">
    <source>
        <dbReference type="ARBA" id="ARBA00004651"/>
    </source>
</evidence>